<feature type="transmembrane region" description="Helical" evidence="1">
    <location>
        <begin position="181"/>
        <end position="200"/>
    </location>
</feature>
<evidence type="ECO:0000313" key="3">
    <source>
        <dbReference type="RefSeq" id="XP_022308830.1"/>
    </source>
</evidence>
<evidence type="ECO:0000313" key="2">
    <source>
        <dbReference type="Proteomes" id="UP000694844"/>
    </source>
</evidence>
<evidence type="ECO:0000256" key="1">
    <source>
        <dbReference type="SAM" id="Phobius"/>
    </source>
</evidence>
<dbReference type="GO" id="GO:0016020">
    <property type="term" value="C:membrane"/>
    <property type="evidence" value="ECO:0007669"/>
    <property type="project" value="TreeGrafter"/>
</dbReference>
<gene>
    <name evidence="3" type="primary">LOC111114696</name>
</gene>
<feature type="transmembrane region" description="Helical" evidence="1">
    <location>
        <begin position="206"/>
        <end position="225"/>
    </location>
</feature>
<proteinExistence type="predicted"/>
<keyword evidence="1" id="KW-0472">Membrane</keyword>
<dbReference type="InterPro" id="IPR026620">
    <property type="entry name" value="TMEM177"/>
</dbReference>
<name>A0A8B8BZU9_CRAVI</name>
<dbReference type="GeneID" id="111114696"/>
<reference evidence="3" key="1">
    <citation type="submission" date="2025-08" db="UniProtKB">
        <authorList>
            <consortium name="RefSeq"/>
        </authorList>
    </citation>
    <scope>IDENTIFICATION</scope>
    <source>
        <tissue evidence="3">Whole sample</tissue>
    </source>
</reference>
<dbReference type="PANTHER" id="PTHR21824">
    <property type="entry name" value="TRANSMEMBRANE PROTEIN 177"/>
    <property type="match status" value="1"/>
</dbReference>
<accession>A0A8B8BZU9</accession>
<dbReference type="KEGG" id="cvn:111114696"/>
<dbReference type="OrthoDB" id="110174at2759"/>
<dbReference type="AlphaFoldDB" id="A0A8B8BZU9"/>
<sequence length="318" mass="36476">MNRLQKFVTNHNKRIVGSLLAAGSIAELFGFFAPETVFIQDYKNLLTFKEMEEPYPLSPKIIQAKNEAFQDLISKGRLTQSQLEKIDIVINADYSDPFHKGNLHSKYGSFIGVPIAFVYNSPEDVPMDNYRIGQTITIEDGTLEGATLKKSIILGKNAVKYALLRECLLTDTYDMQVKQGLMTLFVGGSSMILYTGATRVKRPVEMLLRAVPVVAVYGLLILQVWCRYKRQKDFLVDQEIPAFGEDYVKGAEEFYSQAVRRNKALYYIMKDLTKDNFTPQGNEKVNIFWNDRIRVSDKKDFYRHKLEELNKENSQESC</sequence>
<dbReference type="Proteomes" id="UP000694844">
    <property type="component" value="Chromosome 9"/>
</dbReference>
<keyword evidence="1" id="KW-1133">Transmembrane helix</keyword>
<keyword evidence="1" id="KW-0812">Transmembrane</keyword>
<dbReference type="RefSeq" id="XP_022308830.1">
    <property type="nucleotide sequence ID" value="XM_022453122.1"/>
</dbReference>
<protein>
    <submittedName>
        <fullName evidence="3">Transmembrane protein 177-like</fullName>
    </submittedName>
</protein>
<organism evidence="2 3">
    <name type="scientific">Crassostrea virginica</name>
    <name type="common">Eastern oyster</name>
    <dbReference type="NCBI Taxonomy" id="6565"/>
    <lineage>
        <taxon>Eukaryota</taxon>
        <taxon>Metazoa</taxon>
        <taxon>Spiralia</taxon>
        <taxon>Lophotrochozoa</taxon>
        <taxon>Mollusca</taxon>
        <taxon>Bivalvia</taxon>
        <taxon>Autobranchia</taxon>
        <taxon>Pteriomorphia</taxon>
        <taxon>Ostreida</taxon>
        <taxon>Ostreoidea</taxon>
        <taxon>Ostreidae</taxon>
        <taxon>Crassostrea</taxon>
    </lineage>
</organism>
<dbReference type="PANTHER" id="PTHR21824:SF4">
    <property type="entry name" value="TRANSMEMBRANE PROTEIN 177"/>
    <property type="match status" value="1"/>
</dbReference>
<keyword evidence="2" id="KW-1185">Reference proteome</keyword>